<feature type="compositionally biased region" description="Basic and acidic residues" evidence="1">
    <location>
        <begin position="71"/>
        <end position="97"/>
    </location>
</feature>
<accession>A0AA39H2X1</accession>
<dbReference type="AlphaFoldDB" id="A0AA39H2X1"/>
<protein>
    <submittedName>
        <fullName evidence="2">Uncharacterized protein</fullName>
    </submittedName>
</protein>
<reference evidence="2" key="1">
    <citation type="submission" date="2023-06" db="EMBL/GenBank/DDBJ databases">
        <title>Genomic analysis of the entomopathogenic nematode Steinernema hermaphroditum.</title>
        <authorList>
            <person name="Schwarz E.M."/>
            <person name="Heppert J.K."/>
            <person name="Baniya A."/>
            <person name="Schwartz H.T."/>
            <person name="Tan C.-H."/>
            <person name="Antoshechkin I."/>
            <person name="Sternberg P.W."/>
            <person name="Goodrich-Blair H."/>
            <person name="Dillman A.R."/>
        </authorList>
    </citation>
    <scope>NUCLEOTIDE SEQUENCE</scope>
    <source>
        <strain evidence="2">PS9179</strain>
        <tissue evidence="2">Whole animal</tissue>
    </source>
</reference>
<feature type="compositionally biased region" description="Polar residues" evidence="1">
    <location>
        <begin position="189"/>
        <end position="206"/>
    </location>
</feature>
<dbReference type="Proteomes" id="UP001175271">
    <property type="component" value="Unassembled WGS sequence"/>
</dbReference>
<comment type="caution">
    <text evidence="2">The sequence shown here is derived from an EMBL/GenBank/DDBJ whole genome shotgun (WGS) entry which is preliminary data.</text>
</comment>
<dbReference type="EMBL" id="JAUCMV010000005">
    <property type="protein sequence ID" value="KAK0397766.1"/>
    <property type="molecule type" value="Genomic_DNA"/>
</dbReference>
<feature type="region of interest" description="Disordered" evidence="1">
    <location>
        <begin position="25"/>
        <end position="119"/>
    </location>
</feature>
<organism evidence="2 3">
    <name type="scientific">Steinernema hermaphroditum</name>
    <dbReference type="NCBI Taxonomy" id="289476"/>
    <lineage>
        <taxon>Eukaryota</taxon>
        <taxon>Metazoa</taxon>
        <taxon>Ecdysozoa</taxon>
        <taxon>Nematoda</taxon>
        <taxon>Chromadorea</taxon>
        <taxon>Rhabditida</taxon>
        <taxon>Tylenchina</taxon>
        <taxon>Panagrolaimomorpha</taxon>
        <taxon>Strongyloidoidea</taxon>
        <taxon>Steinernematidae</taxon>
        <taxon>Steinernema</taxon>
    </lineage>
</organism>
<proteinExistence type="predicted"/>
<evidence type="ECO:0000313" key="3">
    <source>
        <dbReference type="Proteomes" id="UP001175271"/>
    </source>
</evidence>
<feature type="region of interest" description="Disordered" evidence="1">
    <location>
        <begin position="169"/>
        <end position="206"/>
    </location>
</feature>
<evidence type="ECO:0000313" key="2">
    <source>
        <dbReference type="EMBL" id="KAK0397766.1"/>
    </source>
</evidence>
<gene>
    <name evidence="2" type="ORF">QR680_002259</name>
</gene>
<evidence type="ECO:0000256" key="1">
    <source>
        <dbReference type="SAM" id="MobiDB-lite"/>
    </source>
</evidence>
<sequence>MEDQLSGSQDSFVIVDNNEHMDTCDAEMQETAVHDIQNVNSQPVLDVKIDGEETVETQEEKPKGKKSTKMAKAEKTGDASDVGKPHRSKSNKEKSSNGEKPNTSDSVEKEQNESESPDGFQAAVEALTARRIAIVNSITNPTPVRRTKWRPVSVRETLWRQQLGRQVAEAQAREAAQANPQPSAQAQNRPGTQIQRVQMQNQPTADVQNQPVVQVQHEVRFGERTMEKLIRLNLLPSRKEDLRQRFHRAGLSAERFWRELRHMYMTKIGTLCSGINYHSFHVISTLHQLIDHIGDEILLLDSMPDLIGYFGTMVVLRGLLDETPEERRAAYNFEWGQVVDEHVDEFRTMLECIRDYRTAKGVQRPIRSIEYYKQCFLTPRTSAEAALIAQAASQPEASGSTS</sequence>
<keyword evidence="3" id="KW-1185">Reference proteome</keyword>
<feature type="compositionally biased region" description="Low complexity" evidence="1">
    <location>
        <begin position="169"/>
        <end position="188"/>
    </location>
</feature>
<name>A0AA39H2X1_9BILA</name>